<evidence type="ECO:0000256" key="2">
    <source>
        <dbReference type="ARBA" id="ARBA00022741"/>
    </source>
</evidence>
<dbReference type="InterPro" id="IPR000719">
    <property type="entry name" value="Prot_kinase_dom"/>
</dbReference>
<dbReference type="GO" id="GO:0005524">
    <property type="term" value="F:ATP binding"/>
    <property type="evidence" value="ECO:0007669"/>
    <property type="project" value="UniProtKB-UniRule"/>
</dbReference>
<proteinExistence type="predicted"/>
<dbReference type="RefSeq" id="WP_134712868.1">
    <property type="nucleotide sequence ID" value="NZ_SDKM01000001.1"/>
</dbReference>
<keyword evidence="4 5" id="KW-0067">ATP-binding</keyword>
<evidence type="ECO:0000256" key="3">
    <source>
        <dbReference type="ARBA" id="ARBA00022777"/>
    </source>
</evidence>
<feature type="transmembrane region" description="Helical" evidence="7">
    <location>
        <begin position="409"/>
        <end position="428"/>
    </location>
</feature>
<feature type="region of interest" description="Disordered" evidence="6">
    <location>
        <begin position="304"/>
        <end position="374"/>
    </location>
</feature>
<dbReference type="PROSITE" id="PS00107">
    <property type="entry name" value="PROTEIN_KINASE_ATP"/>
    <property type="match status" value="1"/>
</dbReference>
<evidence type="ECO:0000256" key="6">
    <source>
        <dbReference type="SAM" id="MobiDB-lite"/>
    </source>
</evidence>
<keyword evidence="1" id="KW-0808">Transferase</keyword>
<dbReference type="Proteomes" id="UP000295198">
    <property type="component" value="Unassembled WGS sequence"/>
</dbReference>
<dbReference type="EMBL" id="SDKM01000001">
    <property type="protein sequence ID" value="RYP88899.1"/>
    <property type="molecule type" value="Genomic_DNA"/>
</dbReference>
<feature type="domain" description="Protein kinase" evidence="8">
    <location>
        <begin position="16"/>
        <end position="270"/>
    </location>
</feature>
<dbReference type="OrthoDB" id="9762169at2"/>
<evidence type="ECO:0000256" key="7">
    <source>
        <dbReference type="SAM" id="Phobius"/>
    </source>
</evidence>
<dbReference type="PROSITE" id="PS50011">
    <property type="entry name" value="PROTEIN_KINASE_DOM"/>
    <property type="match status" value="1"/>
</dbReference>
<dbReference type="SMART" id="SM00220">
    <property type="entry name" value="S_TKc"/>
    <property type="match status" value="1"/>
</dbReference>
<dbReference type="GO" id="GO:0004674">
    <property type="term" value="F:protein serine/threonine kinase activity"/>
    <property type="evidence" value="ECO:0007669"/>
    <property type="project" value="TreeGrafter"/>
</dbReference>
<evidence type="ECO:0000256" key="5">
    <source>
        <dbReference type="PROSITE-ProRule" id="PRU10141"/>
    </source>
</evidence>
<feature type="compositionally biased region" description="Low complexity" evidence="6">
    <location>
        <begin position="304"/>
        <end position="322"/>
    </location>
</feature>
<keyword evidence="7" id="KW-0472">Membrane</keyword>
<dbReference type="InterPro" id="IPR011009">
    <property type="entry name" value="Kinase-like_dom_sf"/>
</dbReference>
<accession>A0A4V1Y038</accession>
<sequence>MTTSPQAPGPIRVGPYRLLTRLGEGGMGVVHLGQAADGRRLAVKVLRPHVVGDDEARARLAREVSSLSRVRSPRVAEIIDADPYGPIPYVATRYVPGPSLTDHVTEEGAISGPDLAWFARALGEALDAVHAAGVLHRDIKPSNVLMEGRTPILIDFGLARVADDVRLTRTGWLLGTPGYIAPEVLEGHDPGPSADVHGWAATVAYAGTGRPPFGRGPSMAVMDRVRRGQHDLAGLDPRLLPLVTRGLDPEPSRRPSLHEVLRSLGGVPTAPLAPPDEGPLTQPHDLEGLLWSLGPETTRRAGEALTAAAPTAEAPAVAAPEPVAAPPEPEPPIWRDQGWQDPTWDPDETAATTPGSFEPNATPYQQPPPADWEPQRTSATERLRRGLVGLGAIGAVAAGTAYAPYLTCVAVAVLVVGLRAISLTGSRATDRRVLRGTKWYDGVQTSLSAPWFLVASLPGSLLLLVYALSIAGSVALVSVAAGLRTVTALGAMGVLVGVLVWTGPGGSRVRSPLRRLGRSTARDPRVWVGVLFVLVLATCAGLAFAIDAGTDWTPAPDAPWQGDGWLGRHL</sequence>
<evidence type="ECO:0000313" key="9">
    <source>
        <dbReference type="EMBL" id="RYP88899.1"/>
    </source>
</evidence>
<dbReference type="Pfam" id="PF00069">
    <property type="entry name" value="Pkinase"/>
    <property type="match status" value="1"/>
</dbReference>
<dbReference type="PROSITE" id="PS00108">
    <property type="entry name" value="PROTEIN_KINASE_ST"/>
    <property type="match status" value="1"/>
</dbReference>
<evidence type="ECO:0000313" key="10">
    <source>
        <dbReference type="Proteomes" id="UP000295198"/>
    </source>
</evidence>
<keyword evidence="2 5" id="KW-0547">Nucleotide-binding</keyword>
<evidence type="ECO:0000259" key="8">
    <source>
        <dbReference type="PROSITE" id="PS50011"/>
    </source>
</evidence>
<reference evidence="9 10" key="1">
    <citation type="submission" date="2019-01" db="EMBL/GenBank/DDBJ databases">
        <title>Nocardioides guangzhouensis sp. nov., an actinobacterium isolated from soil.</title>
        <authorList>
            <person name="Fu Y."/>
            <person name="Cai Y."/>
            <person name="Lin Z."/>
            <person name="Chen P."/>
        </authorList>
    </citation>
    <scope>NUCLEOTIDE SEQUENCE [LARGE SCALE GENOMIC DNA]</scope>
    <source>
        <strain evidence="9 10">130</strain>
    </source>
</reference>
<keyword evidence="3" id="KW-0418">Kinase</keyword>
<feature type="transmembrane region" description="Helical" evidence="7">
    <location>
        <begin position="486"/>
        <end position="505"/>
    </location>
</feature>
<dbReference type="CDD" id="cd14014">
    <property type="entry name" value="STKc_PknB_like"/>
    <property type="match status" value="1"/>
</dbReference>
<feature type="transmembrane region" description="Helical" evidence="7">
    <location>
        <begin position="526"/>
        <end position="546"/>
    </location>
</feature>
<keyword evidence="7" id="KW-1133">Transmembrane helix</keyword>
<feature type="binding site" evidence="5">
    <location>
        <position position="44"/>
    </location>
    <ligand>
        <name>ATP</name>
        <dbReference type="ChEBI" id="CHEBI:30616"/>
    </ligand>
</feature>
<organism evidence="9 10">
    <name type="scientific">Nocardioides guangzhouensis</name>
    <dbReference type="NCBI Taxonomy" id="2497878"/>
    <lineage>
        <taxon>Bacteria</taxon>
        <taxon>Bacillati</taxon>
        <taxon>Actinomycetota</taxon>
        <taxon>Actinomycetes</taxon>
        <taxon>Propionibacteriales</taxon>
        <taxon>Nocardioidaceae</taxon>
        <taxon>Nocardioides</taxon>
    </lineage>
</organism>
<dbReference type="PANTHER" id="PTHR43289:SF34">
    <property type="entry name" value="SERINE_THREONINE-PROTEIN KINASE YBDM-RELATED"/>
    <property type="match status" value="1"/>
</dbReference>
<feature type="transmembrane region" description="Helical" evidence="7">
    <location>
        <begin position="449"/>
        <end position="480"/>
    </location>
</feature>
<dbReference type="AlphaFoldDB" id="A0A4V1Y038"/>
<evidence type="ECO:0000256" key="4">
    <source>
        <dbReference type="ARBA" id="ARBA00022840"/>
    </source>
</evidence>
<protein>
    <recommendedName>
        <fullName evidence="8">Protein kinase domain-containing protein</fullName>
    </recommendedName>
</protein>
<dbReference type="Gene3D" id="3.30.200.20">
    <property type="entry name" value="Phosphorylase Kinase, domain 1"/>
    <property type="match status" value="1"/>
</dbReference>
<feature type="region of interest" description="Disordered" evidence="6">
    <location>
        <begin position="265"/>
        <end position="287"/>
    </location>
</feature>
<keyword evidence="10" id="KW-1185">Reference proteome</keyword>
<dbReference type="SUPFAM" id="SSF56112">
    <property type="entry name" value="Protein kinase-like (PK-like)"/>
    <property type="match status" value="1"/>
</dbReference>
<dbReference type="Gene3D" id="1.10.510.10">
    <property type="entry name" value="Transferase(Phosphotransferase) domain 1"/>
    <property type="match status" value="1"/>
</dbReference>
<dbReference type="InterPro" id="IPR008271">
    <property type="entry name" value="Ser/Thr_kinase_AS"/>
</dbReference>
<dbReference type="InterPro" id="IPR017441">
    <property type="entry name" value="Protein_kinase_ATP_BS"/>
</dbReference>
<evidence type="ECO:0000256" key="1">
    <source>
        <dbReference type="ARBA" id="ARBA00022679"/>
    </source>
</evidence>
<comment type="caution">
    <text evidence="9">The sequence shown here is derived from an EMBL/GenBank/DDBJ whole genome shotgun (WGS) entry which is preliminary data.</text>
</comment>
<gene>
    <name evidence="9" type="ORF">EKO23_00195</name>
</gene>
<feature type="compositionally biased region" description="Pro residues" evidence="6">
    <location>
        <begin position="323"/>
        <end position="332"/>
    </location>
</feature>
<keyword evidence="7" id="KW-0812">Transmembrane</keyword>
<name>A0A4V1Y038_9ACTN</name>
<dbReference type="PANTHER" id="PTHR43289">
    <property type="entry name" value="MITOGEN-ACTIVATED PROTEIN KINASE KINASE KINASE 20-RELATED"/>
    <property type="match status" value="1"/>
</dbReference>